<feature type="domain" description="EMC1 first beta-propeller" evidence="2">
    <location>
        <begin position="25"/>
        <end position="79"/>
    </location>
</feature>
<keyword evidence="1" id="KW-0732">Signal</keyword>
<evidence type="ECO:0000313" key="4">
    <source>
        <dbReference type="Proteomes" id="UP000267096"/>
    </source>
</evidence>
<feature type="chain" id="PRO_5043120846" evidence="1">
    <location>
        <begin position="26"/>
        <end position="141"/>
    </location>
</feature>
<keyword evidence="4" id="KW-1185">Reference proteome</keyword>
<evidence type="ECO:0000256" key="1">
    <source>
        <dbReference type="SAM" id="SignalP"/>
    </source>
</evidence>
<name>A0A0M3JCI6_ANISI</name>
<dbReference type="EMBL" id="UYRR01009690">
    <property type="protein sequence ID" value="VDK25032.1"/>
    <property type="molecule type" value="Genomic_DNA"/>
</dbReference>
<dbReference type="Pfam" id="PF25293">
    <property type="entry name" value="Beta-prop_EMC1_N"/>
    <property type="match status" value="1"/>
</dbReference>
<evidence type="ECO:0000313" key="5">
    <source>
        <dbReference type="WBParaSite" id="ASIM_0000531701-mRNA-1"/>
    </source>
</evidence>
<dbReference type="InterPro" id="IPR058545">
    <property type="entry name" value="Beta-prop_EMC1_1st"/>
</dbReference>
<dbReference type="PANTHER" id="PTHR21573">
    <property type="entry name" value="ER MEMBRANE PROTEIN COMPLEX SUBUNIT 1"/>
    <property type="match status" value="1"/>
</dbReference>
<accession>A0A0M3JCI6</accession>
<feature type="signal peptide" evidence="1">
    <location>
        <begin position="1"/>
        <end position="25"/>
    </location>
</feature>
<reference evidence="3 4" key="2">
    <citation type="submission" date="2018-11" db="EMBL/GenBank/DDBJ databases">
        <authorList>
            <consortium name="Pathogen Informatics"/>
        </authorList>
    </citation>
    <scope>NUCLEOTIDE SEQUENCE [LARGE SCALE GENOMIC DNA]</scope>
</reference>
<protein>
    <submittedName>
        <fullName evidence="5">Sema domain-containing protein</fullName>
    </submittedName>
</protein>
<organism evidence="5">
    <name type="scientific">Anisakis simplex</name>
    <name type="common">Herring worm</name>
    <dbReference type="NCBI Taxonomy" id="6269"/>
    <lineage>
        <taxon>Eukaryota</taxon>
        <taxon>Metazoa</taxon>
        <taxon>Ecdysozoa</taxon>
        <taxon>Nematoda</taxon>
        <taxon>Chromadorea</taxon>
        <taxon>Rhabditida</taxon>
        <taxon>Spirurina</taxon>
        <taxon>Ascaridomorpha</taxon>
        <taxon>Ascaridoidea</taxon>
        <taxon>Anisakidae</taxon>
        <taxon>Anisakis</taxon>
        <taxon>Anisakis simplex complex</taxon>
    </lineage>
</organism>
<dbReference type="GO" id="GO:0034975">
    <property type="term" value="P:protein folding in endoplasmic reticulum"/>
    <property type="evidence" value="ECO:0007669"/>
    <property type="project" value="TreeGrafter"/>
</dbReference>
<dbReference type="WBParaSite" id="ASIM_0000531701-mRNA-1">
    <property type="protein sequence ID" value="ASIM_0000531701-mRNA-1"/>
    <property type="gene ID" value="ASIM_0000531701"/>
</dbReference>
<evidence type="ECO:0000313" key="3">
    <source>
        <dbReference type="EMBL" id="VDK25032.1"/>
    </source>
</evidence>
<evidence type="ECO:0000259" key="2">
    <source>
        <dbReference type="Pfam" id="PF25293"/>
    </source>
</evidence>
<proteinExistence type="predicted"/>
<dbReference type="Proteomes" id="UP000267096">
    <property type="component" value="Unassembled WGS sequence"/>
</dbReference>
<dbReference type="AlphaFoldDB" id="A0A0M3JCI6"/>
<sequence>MVTKRTTSSSILLAIFVCFIPSVNAIFEDQVGKFDWRQQYVGCTKQVHFDRSKSSKSDLIFVATEANVLAALRSNTGNIGESSCSFDIISREELQFSSDSLQFSRVLSAWRQLHEENSTSAPMFAVRYKSKISKNFSKDFL</sequence>
<dbReference type="InterPro" id="IPR026895">
    <property type="entry name" value="EMC1"/>
</dbReference>
<dbReference type="OrthoDB" id="28092at2759"/>
<dbReference type="PANTHER" id="PTHR21573:SF0">
    <property type="entry name" value="ER MEMBRANE PROTEIN COMPLEX SUBUNIT 1"/>
    <property type="match status" value="1"/>
</dbReference>
<reference evidence="5" key="1">
    <citation type="submission" date="2017-02" db="UniProtKB">
        <authorList>
            <consortium name="WormBaseParasite"/>
        </authorList>
    </citation>
    <scope>IDENTIFICATION</scope>
</reference>
<gene>
    <name evidence="3" type="ORF">ASIM_LOCUS5123</name>
</gene>
<dbReference type="GO" id="GO:0072546">
    <property type="term" value="C:EMC complex"/>
    <property type="evidence" value="ECO:0007669"/>
    <property type="project" value="InterPro"/>
</dbReference>